<name>A0A2N5TFL4_9BASI</name>
<dbReference type="AlphaFoldDB" id="A0A2N5TFL4"/>
<accession>A0A2N5TFL4</accession>
<comment type="caution">
    <text evidence="2">The sequence shown here is derived from an EMBL/GenBank/DDBJ whole genome shotgun (WGS) entry which is preliminary data.</text>
</comment>
<proteinExistence type="predicted"/>
<dbReference type="Proteomes" id="UP000235392">
    <property type="component" value="Unassembled WGS sequence"/>
</dbReference>
<sequence>MSLSSSMGLLTRINFLFYLPVPADPPAACAQKRCRPRNAPPPPPKTIKVQLESNKIVIDWPASSKNFEEFKTQVIQAIMEKEDKLFAVTAPNDHTFAANHKQQLESDATFELFVTVSSKVADSHKILCFLFQMDPRVIAERESAYSQLRVAHGKTLPPQEQPPPDTTEGAALAEAHYKLIKQLFAATNPCEQLISSHELHVFVNPKNNNEYFPLTMARANA</sequence>
<evidence type="ECO:0000256" key="1">
    <source>
        <dbReference type="SAM" id="SignalP"/>
    </source>
</evidence>
<reference evidence="2 3" key="1">
    <citation type="submission" date="2017-11" db="EMBL/GenBank/DDBJ databases">
        <title>De novo assembly and phasing of dikaryotic genomes from two isolates of Puccinia coronata f. sp. avenae, the causal agent of oat crown rust.</title>
        <authorList>
            <person name="Miller M.E."/>
            <person name="Zhang Y."/>
            <person name="Omidvar V."/>
            <person name="Sperschneider J."/>
            <person name="Schwessinger B."/>
            <person name="Raley C."/>
            <person name="Palmer J.M."/>
            <person name="Garnica D."/>
            <person name="Upadhyaya N."/>
            <person name="Rathjen J."/>
            <person name="Taylor J.M."/>
            <person name="Park R.F."/>
            <person name="Dodds P.N."/>
            <person name="Hirsch C.D."/>
            <person name="Kianian S.F."/>
            <person name="Figueroa M."/>
        </authorList>
    </citation>
    <scope>NUCLEOTIDE SEQUENCE [LARGE SCALE GENOMIC DNA]</scope>
    <source>
        <strain evidence="2">12SD80</strain>
    </source>
</reference>
<feature type="signal peptide" evidence="1">
    <location>
        <begin position="1"/>
        <end position="23"/>
    </location>
</feature>
<keyword evidence="1" id="KW-0732">Signal</keyword>
<gene>
    <name evidence="2" type="ORF">PCASD_09267</name>
</gene>
<dbReference type="EMBL" id="PGCI01000612">
    <property type="protein sequence ID" value="PLW24302.1"/>
    <property type="molecule type" value="Genomic_DNA"/>
</dbReference>
<protein>
    <submittedName>
        <fullName evidence="2">Uncharacterized protein</fullName>
    </submittedName>
</protein>
<organism evidence="2 3">
    <name type="scientific">Puccinia coronata f. sp. avenae</name>
    <dbReference type="NCBI Taxonomy" id="200324"/>
    <lineage>
        <taxon>Eukaryota</taxon>
        <taxon>Fungi</taxon>
        <taxon>Dikarya</taxon>
        <taxon>Basidiomycota</taxon>
        <taxon>Pucciniomycotina</taxon>
        <taxon>Pucciniomycetes</taxon>
        <taxon>Pucciniales</taxon>
        <taxon>Pucciniaceae</taxon>
        <taxon>Puccinia</taxon>
    </lineage>
</organism>
<evidence type="ECO:0000313" key="3">
    <source>
        <dbReference type="Proteomes" id="UP000235392"/>
    </source>
</evidence>
<feature type="chain" id="PRO_5014730274" evidence="1">
    <location>
        <begin position="24"/>
        <end position="221"/>
    </location>
</feature>
<evidence type="ECO:0000313" key="2">
    <source>
        <dbReference type="EMBL" id="PLW24302.1"/>
    </source>
</evidence>